<name>A0A372NU44_9SPHI</name>
<keyword evidence="2" id="KW-1185">Reference proteome</keyword>
<evidence type="ECO:0000313" key="1">
    <source>
        <dbReference type="EMBL" id="RFZ92622.1"/>
    </source>
</evidence>
<proteinExistence type="predicted"/>
<reference evidence="1 2" key="1">
    <citation type="submission" date="2018-08" db="EMBL/GenBank/DDBJ databases">
        <title>Mucilaginibacter sp. MYSH2.</title>
        <authorList>
            <person name="Seo T."/>
        </authorList>
    </citation>
    <scope>NUCLEOTIDE SEQUENCE [LARGE SCALE GENOMIC DNA]</scope>
    <source>
        <strain evidence="1 2">MYSH2</strain>
    </source>
</reference>
<organism evidence="1 2">
    <name type="scientific">Mucilaginibacter conchicola</name>
    <dbReference type="NCBI Taxonomy" id="2303333"/>
    <lineage>
        <taxon>Bacteria</taxon>
        <taxon>Pseudomonadati</taxon>
        <taxon>Bacteroidota</taxon>
        <taxon>Sphingobacteriia</taxon>
        <taxon>Sphingobacteriales</taxon>
        <taxon>Sphingobacteriaceae</taxon>
        <taxon>Mucilaginibacter</taxon>
    </lineage>
</organism>
<comment type="caution">
    <text evidence="1">The sequence shown here is derived from an EMBL/GenBank/DDBJ whole genome shotgun (WGS) entry which is preliminary data.</text>
</comment>
<gene>
    <name evidence="1" type="ORF">D0C36_14495</name>
</gene>
<dbReference type="AlphaFoldDB" id="A0A372NU44"/>
<sequence length="71" mass="7974">MRPFVKYVSLLLLSSGLIFSTYLSNYSKSPVATSTITKQAEAKQTGSAEKDHPQYFSFQQIIEFIVPALKK</sequence>
<dbReference type="Proteomes" id="UP000264217">
    <property type="component" value="Unassembled WGS sequence"/>
</dbReference>
<protein>
    <submittedName>
        <fullName evidence="1">Uncharacterized protein</fullName>
    </submittedName>
</protein>
<dbReference type="EMBL" id="QWDC01000002">
    <property type="protein sequence ID" value="RFZ92622.1"/>
    <property type="molecule type" value="Genomic_DNA"/>
</dbReference>
<accession>A0A372NU44</accession>
<evidence type="ECO:0000313" key="2">
    <source>
        <dbReference type="Proteomes" id="UP000264217"/>
    </source>
</evidence>